<protein>
    <submittedName>
        <fullName evidence="1">Uncharacterized protein</fullName>
    </submittedName>
</protein>
<dbReference type="Proteomes" id="UP001311232">
    <property type="component" value="Unassembled WGS sequence"/>
</dbReference>
<sequence length="102" mass="11306">MAHLSWPCPLRPHLGSLVFPFGGPHKVHWSARLMFRFGSSELQVLGQIGQSVAELRSVKCAEPQAKFPPRRFQANVRPTFALSTLPNALYDPPNGLCENISP</sequence>
<keyword evidence="2" id="KW-1185">Reference proteome</keyword>
<gene>
    <name evidence="1" type="ORF">CRENBAI_001649</name>
</gene>
<comment type="caution">
    <text evidence="1">The sequence shown here is derived from an EMBL/GenBank/DDBJ whole genome shotgun (WGS) entry which is preliminary data.</text>
</comment>
<accession>A0AAV9SMF7</accession>
<evidence type="ECO:0000313" key="1">
    <source>
        <dbReference type="EMBL" id="KAK5622559.1"/>
    </source>
</evidence>
<reference evidence="1 2" key="1">
    <citation type="submission" date="2021-06" db="EMBL/GenBank/DDBJ databases">
        <authorList>
            <person name="Palmer J.M."/>
        </authorList>
    </citation>
    <scope>NUCLEOTIDE SEQUENCE [LARGE SCALE GENOMIC DNA]</scope>
    <source>
        <strain evidence="1 2">MEX-2019</strain>
        <tissue evidence="1">Muscle</tissue>
    </source>
</reference>
<dbReference type="AlphaFoldDB" id="A0AAV9SMF7"/>
<name>A0AAV9SMF7_9TELE</name>
<proteinExistence type="predicted"/>
<organism evidence="1 2">
    <name type="scientific">Crenichthys baileyi</name>
    <name type="common">White River springfish</name>
    <dbReference type="NCBI Taxonomy" id="28760"/>
    <lineage>
        <taxon>Eukaryota</taxon>
        <taxon>Metazoa</taxon>
        <taxon>Chordata</taxon>
        <taxon>Craniata</taxon>
        <taxon>Vertebrata</taxon>
        <taxon>Euteleostomi</taxon>
        <taxon>Actinopterygii</taxon>
        <taxon>Neopterygii</taxon>
        <taxon>Teleostei</taxon>
        <taxon>Neoteleostei</taxon>
        <taxon>Acanthomorphata</taxon>
        <taxon>Ovalentaria</taxon>
        <taxon>Atherinomorphae</taxon>
        <taxon>Cyprinodontiformes</taxon>
        <taxon>Goodeidae</taxon>
        <taxon>Crenichthys</taxon>
    </lineage>
</organism>
<dbReference type="EMBL" id="JAHHUM010000103">
    <property type="protein sequence ID" value="KAK5622559.1"/>
    <property type="molecule type" value="Genomic_DNA"/>
</dbReference>
<evidence type="ECO:0000313" key="2">
    <source>
        <dbReference type="Proteomes" id="UP001311232"/>
    </source>
</evidence>